<keyword evidence="15" id="KW-0472">Membrane</keyword>
<dbReference type="PROSITE" id="PS00143">
    <property type="entry name" value="INSULINASE"/>
    <property type="match status" value="1"/>
</dbReference>
<dbReference type="InterPro" id="IPR007863">
    <property type="entry name" value="Peptidase_M16_C"/>
</dbReference>
<evidence type="ECO:0000256" key="6">
    <source>
        <dbReference type="ARBA" id="ARBA00022670"/>
    </source>
</evidence>
<comment type="caution">
    <text evidence="20">The sequence shown here is derived from an EMBL/GenBank/DDBJ whole genome shotgun (WGS) entry which is preliminary data.</text>
</comment>
<dbReference type="PANTHER" id="PTHR43690:SF18">
    <property type="entry name" value="INSULIN-DEGRADING ENZYME-RELATED"/>
    <property type="match status" value="1"/>
</dbReference>
<gene>
    <name evidence="20" type="ORF">FM042_08625</name>
</gene>
<comment type="function">
    <text evidence="2">Endopeptidase that degrades small peptides of less than 7 kDa, such as glucagon and insulin.</text>
</comment>
<keyword evidence="8 20" id="KW-0378">Hydrolase</keyword>
<dbReference type="Pfam" id="PF22456">
    <property type="entry name" value="PqqF-like_C_4"/>
    <property type="match status" value="1"/>
</dbReference>
<dbReference type="Pfam" id="PF00675">
    <property type="entry name" value="Peptidase_M16"/>
    <property type="match status" value="1"/>
</dbReference>
<dbReference type="GO" id="GO:0005737">
    <property type="term" value="C:cytoplasm"/>
    <property type="evidence" value="ECO:0007669"/>
    <property type="project" value="UniProtKB-ARBA"/>
</dbReference>
<evidence type="ECO:0000256" key="9">
    <source>
        <dbReference type="ARBA" id="ARBA00022833"/>
    </source>
</evidence>
<evidence type="ECO:0000256" key="7">
    <source>
        <dbReference type="ARBA" id="ARBA00022723"/>
    </source>
</evidence>
<dbReference type="Pfam" id="PF16187">
    <property type="entry name" value="Peptidase_M16_M"/>
    <property type="match status" value="1"/>
</dbReference>
<dbReference type="InterPro" id="IPR001431">
    <property type="entry name" value="Pept_M16_Zn_BS"/>
</dbReference>
<evidence type="ECO:0000259" key="18">
    <source>
        <dbReference type="Pfam" id="PF16187"/>
    </source>
</evidence>
<evidence type="ECO:0000256" key="10">
    <source>
        <dbReference type="ARBA" id="ARBA00023049"/>
    </source>
</evidence>
<dbReference type="Gene3D" id="3.30.830.10">
    <property type="entry name" value="Metalloenzyme, LuxS/M16 peptidase-like"/>
    <property type="match status" value="4"/>
</dbReference>
<feature type="domain" description="Peptidase M16 N-terminal" evidence="16">
    <location>
        <begin position="102"/>
        <end position="222"/>
    </location>
</feature>
<dbReference type="Pfam" id="PF05193">
    <property type="entry name" value="Peptidase_M16_C"/>
    <property type="match status" value="1"/>
</dbReference>
<evidence type="ECO:0000313" key="21">
    <source>
        <dbReference type="Proteomes" id="UP000320359"/>
    </source>
</evidence>
<dbReference type="InterPro" id="IPR032632">
    <property type="entry name" value="Peptidase_M16_M"/>
</dbReference>
<evidence type="ECO:0000259" key="16">
    <source>
        <dbReference type="Pfam" id="PF00675"/>
    </source>
</evidence>
<proteinExistence type="inferred from homology"/>
<evidence type="ECO:0000313" key="20">
    <source>
        <dbReference type="EMBL" id="TRW49034.1"/>
    </source>
</evidence>
<evidence type="ECO:0000256" key="5">
    <source>
        <dbReference type="ARBA" id="ARBA00017565"/>
    </source>
</evidence>
<accession>A0A552X1Z3</accession>
<dbReference type="NCBIfam" id="NF011681">
    <property type="entry name" value="PRK15101.1"/>
    <property type="match status" value="1"/>
</dbReference>
<dbReference type="GO" id="GO:0046872">
    <property type="term" value="F:metal ion binding"/>
    <property type="evidence" value="ECO:0007669"/>
    <property type="project" value="UniProtKB-KW"/>
</dbReference>
<dbReference type="Proteomes" id="UP000320359">
    <property type="component" value="Unassembled WGS sequence"/>
</dbReference>
<protein>
    <recommendedName>
        <fullName evidence="5">Protease 3</fullName>
        <ecNumber evidence="4">3.4.24.55</ecNumber>
    </recommendedName>
    <alternativeName>
        <fullName evidence="13">Pitrilysin</fullName>
    </alternativeName>
    <alternativeName>
        <fullName evidence="12">Protease III</fullName>
    </alternativeName>
    <alternativeName>
        <fullName evidence="11">Protease pi</fullName>
    </alternativeName>
</protein>
<evidence type="ECO:0000256" key="12">
    <source>
        <dbReference type="ARBA" id="ARBA00031184"/>
    </source>
</evidence>
<comment type="cofactor">
    <cofactor evidence="1">
        <name>Zn(2+)</name>
        <dbReference type="ChEBI" id="CHEBI:29105"/>
    </cofactor>
</comment>
<evidence type="ECO:0000256" key="15">
    <source>
        <dbReference type="SAM" id="Phobius"/>
    </source>
</evidence>
<dbReference type="FunFam" id="3.30.830.10:FF:000012">
    <property type="entry name" value="Protease 3"/>
    <property type="match status" value="1"/>
</dbReference>
<comment type="similarity">
    <text evidence="3 14">Belongs to the peptidase M16 family.</text>
</comment>
<keyword evidence="15" id="KW-1133">Transmembrane helix</keyword>
<keyword evidence="10" id="KW-0482">Metalloprotease</keyword>
<evidence type="ECO:0000256" key="13">
    <source>
        <dbReference type="ARBA" id="ARBA00033450"/>
    </source>
</evidence>
<evidence type="ECO:0000259" key="17">
    <source>
        <dbReference type="Pfam" id="PF05193"/>
    </source>
</evidence>
<evidence type="ECO:0000256" key="8">
    <source>
        <dbReference type="ARBA" id="ARBA00022801"/>
    </source>
</evidence>
<evidence type="ECO:0000256" key="2">
    <source>
        <dbReference type="ARBA" id="ARBA00002184"/>
    </source>
</evidence>
<feature type="domain" description="Peptidase M16 middle/third" evidence="18">
    <location>
        <begin position="448"/>
        <end position="722"/>
    </location>
</feature>
<dbReference type="OrthoDB" id="9811314at2"/>
<dbReference type="EC" id="3.4.24.55" evidence="4"/>
<reference evidence="20 21" key="1">
    <citation type="submission" date="2019-07" db="EMBL/GenBank/DDBJ databases">
        <authorList>
            <person name="Yang M."/>
            <person name="Zhao D."/>
            <person name="Xiang H."/>
        </authorList>
    </citation>
    <scope>NUCLEOTIDE SEQUENCE [LARGE SCALE GENOMIC DNA]</scope>
    <source>
        <strain evidence="20 21">IM1326</strain>
    </source>
</reference>
<evidence type="ECO:0000256" key="3">
    <source>
        <dbReference type="ARBA" id="ARBA00007261"/>
    </source>
</evidence>
<dbReference type="InterPro" id="IPR011249">
    <property type="entry name" value="Metalloenz_LuxS/M16"/>
</dbReference>
<keyword evidence="21" id="KW-1185">Reference proteome</keyword>
<dbReference type="GO" id="GO:0006508">
    <property type="term" value="P:proteolysis"/>
    <property type="evidence" value="ECO:0007669"/>
    <property type="project" value="UniProtKB-KW"/>
</dbReference>
<feature type="domain" description="Coenzyme PQQ synthesis protein F-like C-terminal lobe" evidence="19">
    <location>
        <begin position="824"/>
        <end position="922"/>
    </location>
</feature>
<dbReference type="InterPro" id="IPR011765">
    <property type="entry name" value="Pept_M16_N"/>
</dbReference>
<dbReference type="AlphaFoldDB" id="A0A552X1Z3"/>
<evidence type="ECO:0000256" key="14">
    <source>
        <dbReference type="RuleBase" id="RU004447"/>
    </source>
</evidence>
<keyword evidence="6" id="KW-0645">Protease</keyword>
<evidence type="ECO:0000259" key="19">
    <source>
        <dbReference type="Pfam" id="PF22456"/>
    </source>
</evidence>
<keyword evidence="7" id="KW-0479">Metal-binding</keyword>
<keyword evidence="9" id="KW-0862">Zinc</keyword>
<evidence type="ECO:0000256" key="4">
    <source>
        <dbReference type="ARBA" id="ARBA00012449"/>
    </source>
</evidence>
<feature type="domain" description="Peptidase M16 C-terminal" evidence="17">
    <location>
        <begin position="264"/>
        <end position="440"/>
    </location>
</feature>
<name>A0A552X1Z3_9GAMM</name>
<dbReference type="InterPro" id="IPR054734">
    <property type="entry name" value="PqqF-like_C_4"/>
</dbReference>
<organism evidence="20 21">
    <name type="scientific">Aliidiomarina halalkaliphila</name>
    <dbReference type="NCBI Taxonomy" id="2593535"/>
    <lineage>
        <taxon>Bacteria</taxon>
        <taxon>Pseudomonadati</taxon>
        <taxon>Pseudomonadota</taxon>
        <taxon>Gammaproteobacteria</taxon>
        <taxon>Alteromonadales</taxon>
        <taxon>Idiomarinaceae</taxon>
        <taxon>Aliidiomarina</taxon>
    </lineage>
</organism>
<dbReference type="GO" id="GO:0004222">
    <property type="term" value="F:metalloendopeptidase activity"/>
    <property type="evidence" value="ECO:0007669"/>
    <property type="project" value="UniProtKB-EC"/>
</dbReference>
<dbReference type="InterPro" id="IPR050626">
    <property type="entry name" value="Peptidase_M16"/>
</dbReference>
<dbReference type="PANTHER" id="PTHR43690">
    <property type="entry name" value="NARDILYSIN"/>
    <property type="match status" value="1"/>
</dbReference>
<sequence length="1004" mass="113387">MHGKARNPKTLIASQCAPLNNTVGISAPTHFALADHILWKRNTMLSKQHKRLITLSALIGVFMLGCYPVTPPDTSDSTDTTIQTSPNDTREYRAITLDNQLRVVLVSDPEAEKSAAALAVRVGSLQDPVEQQGMAHYLEHMLFLGTEKYPEPGDYDDFMSQNGGMNNAYAAQDHTNYMFEVNNSALPEALDRFADFFRAPMLYPEYAEKEVNAVHSEWSMRSAADGFIIFSLLGETINPEHPAAQFNIGNLETLRDKPDSKLHNELVAFYERYYSANQMTASVLGNRSLDELEMLARDAFADIPNHNAPTPSVDVPAVTDNDVGLLLSYKPQMEMRSIFIDFVIDNNRDDYAYKPNEIIAYLLNSEMPGTPAALFRELGWLDSLGAYAQPDVFGNQGLFRIGADLTESGYANRETIVGVLINYLEQIRVEGIDRQYFNELETVLENEFTFLRRRGGFQYTMGLAANLLHYPFAHVISHPYILEDYDPERVNRVLAQLVPERARITFISPDEEVDTAIPFTEGYYSRQSLSEETLNAWRQDAREYIVQLPAVNRLLPENLSVVAGTVHERPQHVVDGGNVSAWLQRSARFEEPRAEVRIQFYQPFHTRSLEERMARAVLMDMFGLSQQALGREASIAGVSFNVSANDGLNLSLTGFNDKQPLLAERVLVDFAEFEPSAPALAQSVDRLRRSIQNARLRFPVQQLMPNFNQLMRLPSEDVDAQLAALQGITPADVRAVRDQLLQNNMLRMYVHGNYTEETVRELAARMAELGGATLTQPVARAPIVEPSADLRISWQADVSLDDTGFLDVWMLQDDSMKNRAHVALLNEMMSSRFFTELRTEDQLGYSVGITTITLDDYAGLGFLIQSPVRGPAPLLARFDTFRESYAERLANMTEEEFKQFQQGVLTNLTQPPQTLTEEAGRFINDWQNQRYRFDSRTRYQHELEAATLASVSAYFERLFNPENSARVLVQLRGRNFTDVDFAALDDVRVIESISEWSAERLAAE</sequence>
<keyword evidence="15" id="KW-0812">Transmembrane</keyword>
<dbReference type="SUPFAM" id="SSF63411">
    <property type="entry name" value="LuxS/MPP-like metallohydrolase"/>
    <property type="match status" value="4"/>
</dbReference>
<feature type="transmembrane region" description="Helical" evidence="15">
    <location>
        <begin position="52"/>
        <end position="70"/>
    </location>
</feature>
<evidence type="ECO:0000256" key="11">
    <source>
        <dbReference type="ARBA" id="ARBA00029597"/>
    </source>
</evidence>
<evidence type="ECO:0000256" key="1">
    <source>
        <dbReference type="ARBA" id="ARBA00001947"/>
    </source>
</evidence>
<dbReference type="EMBL" id="VJWL01000002">
    <property type="protein sequence ID" value="TRW49034.1"/>
    <property type="molecule type" value="Genomic_DNA"/>
</dbReference>